<sequence length="416" mass="44962">MAPDAVAAGKRRISQRCQNEIAAGGANKVWQEVSALARQAGVIDLGQGYPDFEGSAVARQSAIAALQEKDKALLNQYSPIPGLPALSSEIAAIYKRLWGQELDPQQEVLVTSSATEGVYACMQAFLDPGDECVFFEPHFPWYPTSTRMASGVPKAITLSKDNDFRIQEDVLDAALSSGKAKVLIINSPHNPTGHVMDQEEMDIVARQAKKHDVIVIADDAYEGQVFTGHKGHIKLAQMEGMWERTVTLGTASKMFSLTGWRVGWVTGPQELISALRIVHAYSTFCAPTPLQYGVAEALKAEDGSFDNTPERMAETAKMLCDALTELGLPVTTPRGGYFIVADLSSTGLTDMQFIKALIQAARVACTPMSVFYTSSDAPNNLVRFAICKNRQTIVDAIQRLNATGLEAILAKAAAHA</sequence>
<evidence type="ECO:0000256" key="2">
    <source>
        <dbReference type="ARBA" id="ARBA00007441"/>
    </source>
</evidence>
<name>A0A7S1XAJ8_9CHLO</name>
<dbReference type="InterPro" id="IPR015422">
    <property type="entry name" value="PyrdxlP-dep_Trfase_small"/>
</dbReference>
<proteinExistence type="inferred from homology"/>
<dbReference type="Pfam" id="PF00155">
    <property type="entry name" value="Aminotran_1_2"/>
    <property type="match status" value="1"/>
</dbReference>
<dbReference type="PANTHER" id="PTHR43807:SF20">
    <property type="entry name" value="FI04487P"/>
    <property type="match status" value="1"/>
</dbReference>
<keyword evidence="3" id="KW-0032">Aminotransferase</keyword>
<keyword evidence="4" id="KW-0808">Transferase</keyword>
<keyword evidence="5" id="KW-0663">Pyridoxal phosphate</keyword>
<dbReference type="InterPro" id="IPR004839">
    <property type="entry name" value="Aminotransferase_I/II_large"/>
</dbReference>
<evidence type="ECO:0000256" key="1">
    <source>
        <dbReference type="ARBA" id="ARBA00001933"/>
    </source>
</evidence>
<dbReference type="InterPro" id="IPR051326">
    <property type="entry name" value="Kynurenine-oxoglutarate_AT"/>
</dbReference>
<dbReference type="CDD" id="cd00609">
    <property type="entry name" value="AAT_like"/>
    <property type="match status" value="1"/>
</dbReference>
<evidence type="ECO:0000256" key="5">
    <source>
        <dbReference type="ARBA" id="ARBA00022898"/>
    </source>
</evidence>
<dbReference type="InterPro" id="IPR015424">
    <property type="entry name" value="PyrdxlP-dep_Trfase"/>
</dbReference>
<dbReference type="EMBL" id="HBGG01041178">
    <property type="protein sequence ID" value="CAD9224823.1"/>
    <property type="molecule type" value="Transcribed_RNA"/>
</dbReference>
<organism evidence="7">
    <name type="scientific">Tetraselmis chuii</name>
    <dbReference type="NCBI Taxonomy" id="63592"/>
    <lineage>
        <taxon>Eukaryota</taxon>
        <taxon>Viridiplantae</taxon>
        <taxon>Chlorophyta</taxon>
        <taxon>core chlorophytes</taxon>
        <taxon>Chlorodendrophyceae</taxon>
        <taxon>Chlorodendrales</taxon>
        <taxon>Chlorodendraceae</taxon>
        <taxon>Tetraselmis</taxon>
    </lineage>
</organism>
<dbReference type="Gene3D" id="3.40.640.10">
    <property type="entry name" value="Type I PLP-dependent aspartate aminotransferase-like (Major domain)"/>
    <property type="match status" value="1"/>
</dbReference>
<accession>A0A7S1XAJ8</accession>
<dbReference type="GO" id="GO:0016212">
    <property type="term" value="F:kynurenine-oxoglutarate transaminase activity"/>
    <property type="evidence" value="ECO:0007669"/>
    <property type="project" value="TreeGrafter"/>
</dbReference>
<dbReference type="AlphaFoldDB" id="A0A7S1XAJ8"/>
<dbReference type="GO" id="GO:0005739">
    <property type="term" value="C:mitochondrion"/>
    <property type="evidence" value="ECO:0007669"/>
    <property type="project" value="TreeGrafter"/>
</dbReference>
<dbReference type="SUPFAM" id="SSF53383">
    <property type="entry name" value="PLP-dependent transferases"/>
    <property type="match status" value="1"/>
</dbReference>
<reference evidence="7" key="1">
    <citation type="submission" date="2021-01" db="EMBL/GenBank/DDBJ databases">
        <authorList>
            <person name="Corre E."/>
            <person name="Pelletier E."/>
            <person name="Niang G."/>
            <person name="Scheremetjew M."/>
            <person name="Finn R."/>
            <person name="Kale V."/>
            <person name="Holt S."/>
            <person name="Cochrane G."/>
            <person name="Meng A."/>
            <person name="Brown T."/>
            <person name="Cohen L."/>
        </authorList>
    </citation>
    <scope>NUCLEOTIDE SEQUENCE</scope>
    <source>
        <strain evidence="7">PLY429</strain>
    </source>
</reference>
<dbReference type="FunFam" id="3.40.640.10:FF:000024">
    <property type="entry name" value="Kynurenine--oxoglutarate transaminase 3"/>
    <property type="match status" value="1"/>
</dbReference>
<protein>
    <recommendedName>
        <fullName evidence="6">Aminotransferase class I/classII large domain-containing protein</fullName>
    </recommendedName>
</protein>
<dbReference type="Gene3D" id="3.90.1150.10">
    <property type="entry name" value="Aspartate Aminotransferase, domain 1"/>
    <property type="match status" value="1"/>
</dbReference>
<evidence type="ECO:0000256" key="3">
    <source>
        <dbReference type="ARBA" id="ARBA00022576"/>
    </source>
</evidence>
<dbReference type="InterPro" id="IPR015421">
    <property type="entry name" value="PyrdxlP-dep_Trfase_major"/>
</dbReference>
<feature type="domain" description="Aminotransferase class I/classII large" evidence="6">
    <location>
        <begin position="41"/>
        <end position="400"/>
    </location>
</feature>
<evidence type="ECO:0000256" key="4">
    <source>
        <dbReference type="ARBA" id="ARBA00022679"/>
    </source>
</evidence>
<comment type="cofactor">
    <cofactor evidence="1">
        <name>pyridoxal 5'-phosphate</name>
        <dbReference type="ChEBI" id="CHEBI:597326"/>
    </cofactor>
</comment>
<evidence type="ECO:0000259" key="6">
    <source>
        <dbReference type="Pfam" id="PF00155"/>
    </source>
</evidence>
<comment type="similarity">
    <text evidence="2">Belongs to the class-I pyridoxal-phosphate-dependent aminotransferase family.</text>
</comment>
<evidence type="ECO:0000313" key="7">
    <source>
        <dbReference type="EMBL" id="CAD9224823.1"/>
    </source>
</evidence>
<gene>
    <name evidence="7" type="ORF">TCHU04912_LOCUS21226</name>
</gene>
<dbReference type="GO" id="GO:0030170">
    <property type="term" value="F:pyridoxal phosphate binding"/>
    <property type="evidence" value="ECO:0007669"/>
    <property type="project" value="InterPro"/>
</dbReference>
<dbReference type="PANTHER" id="PTHR43807">
    <property type="entry name" value="FI04487P"/>
    <property type="match status" value="1"/>
</dbReference>